<dbReference type="PIRSF" id="PIRSF018296">
    <property type="entry name" value="Format_dh_formtn"/>
    <property type="match status" value="1"/>
</dbReference>
<dbReference type="PANTHER" id="PTHR37689">
    <property type="entry name" value="PROTEIN FDHE"/>
    <property type="match status" value="1"/>
</dbReference>
<evidence type="ECO:0000313" key="7">
    <source>
        <dbReference type="Proteomes" id="UP001151088"/>
    </source>
</evidence>
<comment type="caution">
    <text evidence="6">The sequence shown here is derived from an EMBL/GenBank/DDBJ whole genome shotgun (WGS) entry which is preliminary data.</text>
</comment>
<dbReference type="CDD" id="cd16341">
    <property type="entry name" value="FdhE"/>
    <property type="match status" value="1"/>
</dbReference>
<dbReference type="GO" id="GO:0005829">
    <property type="term" value="C:cytosol"/>
    <property type="evidence" value="ECO:0007669"/>
    <property type="project" value="TreeGrafter"/>
</dbReference>
<evidence type="ECO:0000256" key="2">
    <source>
        <dbReference type="HAMAP-Rule" id="MF_00611"/>
    </source>
</evidence>
<dbReference type="Pfam" id="PF04216">
    <property type="entry name" value="FdhE_N"/>
    <property type="match status" value="1"/>
</dbReference>
<dbReference type="HAMAP" id="MF_00611">
    <property type="entry name" value="FdeH"/>
    <property type="match status" value="1"/>
</dbReference>
<dbReference type="InterPro" id="IPR056774">
    <property type="entry name" value="FdhE_N"/>
</dbReference>
<feature type="domain" description="FdhE N-terminal" evidence="3">
    <location>
        <begin position="18"/>
        <end position="182"/>
    </location>
</feature>
<feature type="domain" description="FdhE C-terminal" evidence="5">
    <location>
        <begin position="224"/>
        <end position="300"/>
    </location>
</feature>
<dbReference type="Gene3D" id="3.90.1670.10">
    <property type="entry name" value="FdhE-like domain"/>
    <property type="match status" value="1"/>
</dbReference>
<evidence type="ECO:0000259" key="4">
    <source>
        <dbReference type="Pfam" id="PF24859"/>
    </source>
</evidence>
<reference evidence="6" key="1">
    <citation type="submission" date="2022-08" db="EMBL/GenBank/DDBJ databases">
        <authorList>
            <person name="Li F."/>
        </authorList>
    </citation>
    <scope>NUCLEOTIDE SEQUENCE</scope>
    <source>
        <strain evidence="6">MQZ15Z-1</strain>
    </source>
</reference>
<feature type="domain" description="FdhE central" evidence="4">
    <location>
        <begin position="185"/>
        <end position="223"/>
    </location>
</feature>
<evidence type="ECO:0000259" key="5">
    <source>
        <dbReference type="Pfam" id="PF24860"/>
    </source>
</evidence>
<dbReference type="Pfam" id="PF24859">
    <property type="entry name" value="FdhE_central"/>
    <property type="match status" value="1"/>
</dbReference>
<evidence type="ECO:0000256" key="1">
    <source>
        <dbReference type="ARBA" id="ARBA00022490"/>
    </source>
</evidence>
<keyword evidence="7" id="KW-1185">Reference proteome</keyword>
<name>A0A9X2PL52_9HYPH</name>
<dbReference type="NCBIfam" id="TIGR01562">
    <property type="entry name" value="FdhE"/>
    <property type="match status" value="1"/>
</dbReference>
<dbReference type="InterPro" id="IPR024064">
    <property type="entry name" value="FdhE-like_sf"/>
</dbReference>
<dbReference type="SUPFAM" id="SSF144020">
    <property type="entry name" value="FdhE-like"/>
    <property type="match status" value="1"/>
</dbReference>
<dbReference type="RefSeq" id="WP_258734288.1">
    <property type="nucleotide sequence ID" value="NZ_JANTHZ010000010.1"/>
</dbReference>
<comment type="function">
    <text evidence="2">Necessary for formate dehydrogenase activity.</text>
</comment>
<gene>
    <name evidence="2 6" type="primary">fdhE</name>
    <name evidence="6" type="ORF">NVS89_18765</name>
</gene>
<comment type="subcellular location">
    <subcellularLocation>
        <location evidence="2">Cytoplasm</location>
    </subcellularLocation>
</comment>
<dbReference type="Proteomes" id="UP001151088">
    <property type="component" value="Unassembled WGS sequence"/>
</dbReference>
<keyword evidence="1 2" id="KW-0963">Cytoplasm</keyword>
<dbReference type="GO" id="GO:0051604">
    <property type="term" value="P:protein maturation"/>
    <property type="evidence" value="ECO:0007669"/>
    <property type="project" value="TreeGrafter"/>
</dbReference>
<comment type="similarity">
    <text evidence="2">Belongs to the FdhE family.</text>
</comment>
<proteinExistence type="inferred from homology"/>
<dbReference type="InterPro" id="IPR056796">
    <property type="entry name" value="FdhE_C"/>
</dbReference>
<protein>
    <recommendedName>
        <fullName evidence="2">Protein FdhE homolog</fullName>
    </recommendedName>
</protein>
<accession>A0A9X2PL52</accession>
<dbReference type="Pfam" id="PF24860">
    <property type="entry name" value="FdhE_C"/>
    <property type="match status" value="1"/>
</dbReference>
<sequence>MSVIPQPDPSVIGTVSTPPFAVLPDPASVFTARAARLRTYAEVSPLKPYLSFVAGLVDAQHAILAGLPPVEMPDAEMLARAASHQMPPLDRPGTTLDDTLETTLDALFDAATQVAMPDEAGEALARVSAADGAQRAQMVRDVLAHAMPVEMLAEHIYVAAALQVHFTRLAAALDAPSLQPVGDGVCPSCGGPPVASLIVEWPNAHGNRFCACSLCSTLWHYVRIRCCSCGTTKGIGYQEIEQSPGTIKAETCDECRTYVKVMYQNKDPAIEPMADDIGTLALDLMMREGPYRRAAFNPFLLGY</sequence>
<dbReference type="InterPro" id="IPR056797">
    <property type="entry name" value="FdhE_central"/>
</dbReference>
<dbReference type="InterPro" id="IPR006452">
    <property type="entry name" value="Formate_DH_accessory"/>
</dbReference>
<organism evidence="6 7">
    <name type="scientific">Ancylobacter mangrovi</name>
    <dbReference type="NCBI Taxonomy" id="2972472"/>
    <lineage>
        <taxon>Bacteria</taxon>
        <taxon>Pseudomonadati</taxon>
        <taxon>Pseudomonadota</taxon>
        <taxon>Alphaproteobacteria</taxon>
        <taxon>Hyphomicrobiales</taxon>
        <taxon>Xanthobacteraceae</taxon>
        <taxon>Ancylobacter</taxon>
    </lineage>
</organism>
<dbReference type="GO" id="GO:0008199">
    <property type="term" value="F:ferric iron binding"/>
    <property type="evidence" value="ECO:0007669"/>
    <property type="project" value="TreeGrafter"/>
</dbReference>
<dbReference type="AlphaFoldDB" id="A0A9X2PL52"/>
<evidence type="ECO:0000313" key="6">
    <source>
        <dbReference type="EMBL" id="MCS0497132.1"/>
    </source>
</evidence>
<dbReference type="PANTHER" id="PTHR37689:SF1">
    <property type="entry name" value="PROTEIN FDHE"/>
    <property type="match status" value="1"/>
</dbReference>
<dbReference type="EMBL" id="JANTHZ010000010">
    <property type="protein sequence ID" value="MCS0497132.1"/>
    <property type="molecule type" value="Genomic_DNA"/>
</dbReference>
<evidence type="ECO:0000259" key="3">
    <source>
        <dbReference type="Pfam" id="PF04216"/>
    </source>
</evidence>